<proteinExistence type="predicted"/>
<name>A0A0P9D235_9CHLR</name>
<gene>
    <name evidence="1" type="ORF">SE17_12040</name>
</gene>
<evidence type="ECO:0000313" key="1">
    <source>
        <dbReference type="EMBL" id="KPV53020.1"/>
    </source>
</evidence>
<dbReference type="EMBL" id="LJCR01000363">
    <property type="protein sequence ID" value="KPV53020.1"/>
    <property type="molecule type" value="Genomic_DNA"/>
</dbReference>
<comment type="caution">
    <text evidence="1">The sequence shown here is derived from an EMBL/GenBank/DDBJ whole genome shotgun (WGS) entry which is preliminary data.</text>
</comment>
<keyword evidence="2" id="KW-1185">Reference proteome</keyword>
<protein>
    <submittedName>
        <fullName evidence="1">Uncharacterized protein</fullName>
    </submittedName>
</protein>
<sequence length="168" mass="18746">MKTDAERARDARGFGDHLADHLFSAGQADRLRELVACLMPLCYLQEDALRAEHAFDEALERARLLPSPESATALIAAGETLQHARRQAREALQLYKQVRDMVLPRTGDRDLRETLEALRRDETPDRLAVDDTQEQMRLAGAEAHNNLLDSILTLLTGRGVLAPPREAA</sequence>
<dbReference type="AlphaFoldDB" id="A0A0P9D235"/>
<reference evidence="1 2" key="1">
    <citation type="submission" date="2015-09" db="EMBL/GenBank/DDBJ databases">
        <title>Draft genome sequence of Kouleothrix aurantiaca JCM 19913.</title>
        <authorList>
            <person name="Hemp J."/>
        </authorList>
    </citation>
    <scope>NUCLEOTIDE SEQUENCE [LARGE SCALE GENOMIC DNA]</scope>
    <source>
        <strain evidence="1 2">COM-B</strain>
    </source>
</reference>
<accession>A0A0P9D235</accession>
<organism evidence="1 2">
    <name type="scientific">Kouleothrix aurantiaca</name>
    <dbReference type="NCBI Taxonomy" id="186479"/>
    <lineage>
        <taxon>Bacteria</taxon>
        <taxon>Bacillati</taxon>
        <taxon>Chloroflexota</taxon>
        <taxon>Chloroflexia</taxon>
        <taxon>Chloroflexales</taxon>
        <taxon>Roseiflexineae</taxon>
        <taxon>Roseiflexaceae</taxon>
        <taxon>Kouleothrix</taxon>
    </lineage>
</organism>
<evidence type="ECO:0000313" key="2">
    <source>
        <dbReference type="Proteomes" id="UP000050509"/>
    </source>
</evidence>
<dbReference type="Proteomes" id="UP000050509">
    <property type="component" value="Unassembled WGS sequence"/>
</dbReference>